<dbReference type="PANTHER" id="PTHR37984">
    <property type="entry name" value="PROTEIN CBG26694"/>
    <property type="match status" value="1"/>
</dbReference>
<keyword evidence="6" id="KW-0695">RNA-directed DNA polymerase</keyword>
<dbReference type="GO" id="GO:0015074">
    <property type="term" value="P:DNA integration"/>
    <property type="evidence" value="ECO:0007669"/>
    <property type="project" value="InterPro"/>
</dbReference>
<keyword evidence="3" id="KW-0540">Nuclease</keyword>
<name>A0A836FLL5_9HYME</name>
<evidence type="ECO:0000256" key="2">
    <source>
        <dbReference type="ARBA" id="ARBA00022695"/>
    </source>
</evidence>
<dbReference type="GO" id="GO:0016787">
    <property type="term" value="F:hydrolase activity"/>
    <property type="evidence" value="ECO:0007669"/>
    <property type="project" value="UniProtKB-KW"/>
</dbReference>
<dbReference type="InterPro" id="IPR001584">
    <property type="entry name" value="Integrase_cat-core"/>
</dbReference>
<evidence type="ECO:0000256" key="1">
    <source>
        <dbReference type="ARBA" id="ARBA00022679"/>
    </source>
</evidence>
<evidence type="ECO:0000256" key="4">
    <source>
        <dbReference type="ARBA" id="ARBA00022759"/>
    </source>
</evidence>
<evidence type="ECO:0000313" key="8">
    <source>
        <dbReference type="EMBL" id="KAG5327755.1"/>
    </source>
</evidence>
<dbReference type="PANTHER" id="PTHR37984:SF5">
    <property type="entry name" value="PROTEIN NYNRIN-LIKE"/>
    <property type="match status" value="1"/>
</dbReference>
<feature type="non-terminal residue" evidence="8">
    <location>
        <position position="504"/>
    </location>
</feature>
<dbReference type="Proteomes" id="UP000668214">
    <property type="component" value="Unassembled WGS sequence"/>
</dbReference>
<sequence length="504" mass="58123">MALQESFSYSKWLSLAEITLTLIHVFNRRRAGEIQRILIEDFETYEKINKDMNSDIYNALSKADKEITEKYVRFLIHGKLGRTVPVLLSNELFQCVILILKLRKEANVLSQNPHIIGLVLIKRPIAYASRLLNAAEQNYSKIEKLLTIIYSVNYFHSSTPSRTLCLRWRLRLAEYEYNIIYKAGKTNLNADALSRNPTIFPTAEDNKKLNCHSTVVDDSDASIPDAPYQQILLNNFATRKDNLVILVIQRGESCDRKARMLANQERLPQIENATLGRAKLISDQNRYIIALVVKERISEIINNQIMVEVISSLLDVVNELALTSISICQGDVDRMPWNKRILKEYHDSTMGGPRAILTDQGSNFLSALMRVIARKFYITQFRTTAYHPQSNGSIERSHHVLWKYLYNTSVHEGTKFTPHELVFGRTTRIPTSDLVLPNNLNETYVDYLISLFNLRDVQEFARENFTRAKNGLKRYYDKKINSQTFKRGLFIEGTAKRKAVHRIA</sequence>
<dbReference type="SUPFAM" id="SSF56672">
    <property type="entry name" value="DNA/RNA polymerases"/>
    <property type="match status" value="1"/>
</dbReference>
<keyword evidence="2" id="KW-0548">Nucleotidyltransferase</keyword>
<keyword evidence="4" id="KW-0255">Endonuclease</keyword>
<keyword evidence="5" id="KW-0378">Hydrolase</keyword>
<dbReference type="GO" id="GO:0003964">
    <property type="term" value="F:RNA-directed DNA polymerase activity"/>
    <property type="evidence" value="ECO:0007669"/>
    <property type="project" value="UniProtKB-KW"/>
</dbReference>
<reference evidence="8" key="1">
    <citation type="submission" date="2020-02" db="EMBL/GenBank/DDBJ databases">
        <title>Relaxed selection underlies rapid genomic changes in the transitions from sociality to social parasitism in ants.</title>
        <authorList>
            <person name="Bi X."/>
        </authorList>
    </citation>
    <scope>NUCLEOTIDE SEQUENCE</scope>
    <source>
        <strain evidence="8">BGI-DK2014c</strain>
        <tissue evidence="8">Whole body</tissue>
    </source>
</reference>
<dbReference type="Gene3D" id="3.30.420.10">
    <property type="entry name" value="Ribonuclease H-like superfamily/Ribonuclease H"/>
    <property type="match status" value="1"/>
</dbReference>
<dbReference type="GO" id="GO:0004519">
    <property type="term" value="F:endonuclease activity"/>
    <property type="evidence" value="ECO:0007669"/>
    <property type="project" value="UniProtKB-KW"/>
</dbReference>
<dbReference type="GO" id="GO:0003676">
    <property type="term" value="F:nucleic acid binding"/>
    <property type="evidence" value="ECO:0007669"/>
    <property type="project" value="InterPro"/>
</dbReference>
<gene>
    <name evidence="8" type="primary">Pol_18</name>
    <name evidence="8" type="ORF">G6Z78_0002891</name>
</gene>
<evidence type="ECO:0000259" key="7">
    <source>
        <dbReference type="PROSITE" id="PS50994"/>
    </source>
</evidence>
<accession>A0A836FLL5</accession>
<dbReference type="InterPro" id="IPR012337">
    <property type="entry name" value="RNaseH-like_sf"/>
</dbReference>
<feature type="non-terminal residue" evidence="8">
    <location>
        <position position="1"/>
    </location>
</feature>
<dbReference type="PROSITE" id="PS50994">
    <property type="entry name" value="INTEGRASE"/>
    <property type="match status" value="1"/>
</dbReference>
<dbReference type="AlphaFoldDB" id="A0A836FLL5"/>
<dbReference type="EMBL" id="JAANIA010000062">
    <property type="protein sequence ID" value="KAG5327755.1"/>
    <property type="molecule type" value="Genomic_DNA"/>
</dbReference>
<organism evidence="8 9">
    <name type="scientific">Pseudoatta argentina</name>
    <dbReference type="NCBI Taxonomy" id="621737"/>
    <lineage>
        <taxon>Eukaryota</taxon>
        <taxon>Metazoa</taxon>
        <taxon>Ecdysozoa</taxon>
        <taxon>Arthropoda</taxon>
        <taxon>Hexapoda</taxon>
        <taxon>Insecta</taxon>
        <taxon>Pterygota</taxon>
        <taxon>Neoptera</taxon>
        <taxon>Endopterygota</taxon>
        <taxon>Hymenoptera</taxon>
        <taxon>Apocrita</taxon>
        <taxon>Aculeata</taxon>
        <taxon>Formicoidea</taxon>
        <taxon>Formicidae</taxon>
        <taxon>Myrmicinae</taxon>
        <taxon>Pseudoatta</taxon>
    </lineage>
</organism>
<feature type="domain" description="Integrase catalytic" evidence="7">
    <location>
        <begin position="264"/>
        <end position="405"/>
    </location>
</feature>
<proteinExistence type="predicted"/>
<dbReference type="InterPro" id="IPR041373">
    <property type="entry name" value="RT_RNaseH"/>
</dbReference>
<evidence type="ECO:0000256" key="3">
    <source>
        <dbReference type="ARBA" id="ARBA00022722"/>
    </source>
</evidence>
<dbReference type="GO" id="GO:0042575">
    <property type="term" value="C:DNA polymerase complex"/>
    <property type="evidence" value="ECO:0007669"/>
    <property type="project" value="UniProtKB-ARBA"/>
</dbReference>
<comment type="caution">
    <text evidence="8">The sequence shown here is derived from an EMBL/GenBank/DDBJ whole genome shotgun (WGS) entry which is preliminary data.</text>
</comment>
<dbReference type="Pfam" id="PF17917">
    <property type="entry name" value="RT_RNaseH"/>
    <property type="match status" value="1"/>
</dbReference>
<keyword evidence="9" id="KW-1185">Reference proteome</keyword>
<dbReference type="InterPro" id="IPR050951">
    <property type="entry name" value="Retrovirus_Pol_polyprotein"/>
</dbReference>
<evidence type="ECO:0000256" key="5">
    <source>
        <dbReference type="ARBA" id="ARBA00022801"/>
    </source>
</evidence>
<keyword evidence="1" id="KW-0808">Transferase</keyword>
<protein>
    <submittedName>
        <fullName evidence="8">POL5 protein</fullName>
    </submittedName>
</protein>
<dbReference type="InterPro" id="IPR036397">
    <property type="entry name" value="RNaseH_sf"/>
</dbReference>
<evidence type="ECO:0000256" key="6">
    <source>
        <dbReference type="ARBA" id="ARBA00022918"/>
    </source>
</evidence>
<evidence type="ECO:0000313" key="9">
    <source>
        <dbReference type="Proteomes" id="UP000668214"/>
    </source>
</evidence>
<dbReference type="InterPro" id="IPR043502">
    <property type="entry name" value="DNA/RNA_pol_sf"/>
</dbReference>
<dbReference type="SUPFAM" id="SSF53098">
    <property type="entry name" value="Ribonuclease H-like"/>
    <property type="match status" value="1"/>
</dbReference>